<dbReference type="Proteomes" id="UP000035740">
    <property type="component" value="Unassembled WGS sequence"/>
</dbReference>
<sequence>MAALADYFYVLSSRVRERAADAAVKPALIQRYIHDSEKKILERLRYESRKIDEFLHDSKKQPPEFIHSNEIYVLTDELDPRLAGDWDARRQISAQLYDFMRDRLGFHRSNIEPSSLMSYFRITIPMHAELCRTQTQAIKNRFAQKSGLPNDIDPLLL</sequence>
<protein>
    <submittedName>
        <fullName evidence="1">Uncharacterized protein</fullName>
    </submittedName>
</protein>
<evidence type="ECO:0000313" key="1">
    <source>
        <dbReference type="EMBL" id="KMS93848.1"/>
    </source>
</evidence>
<organism evidence="1 2">
    <name type="scientific">Beta vulgaris subsp. vulgaris</name>
    <name type="common">Beet</name>
    <dbReference type="NCBI Taxonomy" id="3555"/>
    <lineage>
        <taxon>Eukaryota</taxon>
        <taxon>Viridiplantae</taxon>
        <taxon>Streptophyta</taxon>
        <taxon>Embryophyta</taxon>
        <taxon>Tracheophyta</taxon>
        <taxon>Spermatophyta</taxon>
        <taxon>Magnoliopsida</taxon>
        <taxon>eudicotyledons</taxon>
        <taxon>Gunneridae</taxon>
        <taxon>Pentapetalae</taxon>
        <taxon>Caryophyllales</taxon>
        <taxon>Chenopodiaceae</taxon>
        <taxon>Betoideae</taxon>
        <taxon>Beta</taxon>
    </lineage>
</organism>
<name>A0A0J8B1S5_BETVV</name>
<dbReference type="EMBL" id="KQ098397">
    <property type="protein sequence ID" value="KMS93848.1"/>
    <property type="molecule type" value="Genomic_DNA"/>
</dbReference>
<dbReference type="AlphaFoldDB" id="A0A0J8B1S5"/>
<evidence type="ECO:0000313" key="2">
    <source>
        <dbReference type="Proteomes" id="UP000035740"/>
    </source>
</evidence>
<proteinExistence type="predicted"/>
<dbReference type="Gramene" id="KMS93848">
    <property type="protein sequence ID" value="KMS93848"/>
    <property type="gene ID" value="BVRB_027350"/>
</dbReference>
<accession>A0A0J8B1S5</accession>
<reference evidence="1 2" key="1">
    <citation type="journal article" date="2014" name="Nature">
        <title>The genome of the recently domesticated crop plant sugar beet (Beta vulgaris).</title>
        <authorList>
            <person name="Dohm J.C."/>
            <person name="Minoche A.E."/>
            <person name="Holtgrawe D."/>
            <person name="Capella-Gutierrez S."/>
            <person name="Zakrzewski F."/>
            <person name="Tafer H."/>
            <person name="Rupp O."/>
            <person name="Sorensen T.R."/>
            <person name="Stracke R."/>
            <person name="Reinhardt R."/>
            <person name="Goesmann A."/>
            <person name="Kraft T."/>
            <person name="Schulz B."/>
            <person name="Stadler P.F."/>
            <person name="Schmidt T."/>
            <person name="Gabaldon T."/>
            <person name="Lehrach H."/>
            <person name="Weisshaar B."/>
            <person name="Himmelbauer H."/>
        </authorList>
    </citation>
    <scope>NUCLEOTIDE SEQUENCE [LARGE SCALE GENOMIC DNA]</scope>
    <source>
        <tissue evidence="1">Taproot</tissue>
    </source>
</reference>
<keyword evidence="2" id="KW-1185">Reference proteome</keyword>
<gene>
    <name evidence="1" type="ORF">BVRB_027350</name>
</gene>